<dbReference type="EMBL" id="LR215973">
    <property type="protein sequence ID" value="VFB00280.1"/>
    <property type="molecule type" value="Genomic_DNA"/>
</dbReference>
<evidence type="ECO:0000313" key="4">
    <source>
        <dbReference type="Proteomes" id="UP000290439"/>
    </source>
</evidence>
<dbReference type="Pfam" id="PF04294">
    <property type="entry name" value="VanW"/>
    <property type="match status" value="1"/>
</dbReference>
<feature type="domain" description="YoaR-like putative peptidoglycan binding" evidence="2">
    <location>
        <begin position="608"/>
        <end position="686"/>
    </location>
</feature>
<dbReference type="Proteomes" id="UP000290439">
    <property type="component" value="Chromosome"/>
</dbReference>
<accession>A0A4U8W5L1</accession>
<sequence>MTGESNTGRGERSEPARRAQPTNGGLRQFLESARAQQQQQRREAEHAQQLQSAQESQQTQEPQQPLGNHRHPQPQDSPAARGLNAENPHNAERPGSAPSGERSPAHHPQQPDPAPAFGRATSPLDRATLRIPMPANPPGSSQEIPRTAPESRRGHADEPGPGPLDGPRPERARGPHHGHTPEPRPEHLTQRLPVQPNPARPHPEQVRPTDAAQEPLTRRLPIPPTAGVPTSPPADDAGATDALPVEQPHGGGGFTPDPAGDSPTEVMSAVRPPASGEGPESTLRFASAAPVSQAPAQAAHDREGAHDREAASYTASGHAAATQETTAYAYSEQSPANPESADGERGAPRPPAPRAPGERRPISRQPEETKKRPEFLQIMRSPKARTIGIAVGALFGLGLLGYVADLAMSSGEVPRGVVVAGVEIGGMDKSAADARLRAELDGRAGRELPVTIGDVQTTLVPASAGLSVDWDGTWDRIGGQPLNPFTRLTSLFGTETVEVDTAVDEQALGKTFDALRVHDRPTVEGTIVFENARPVAVAPVPGRVLDAAAARDVLVRNWVTGTPMNLPVVPAPVAVRQDAIDQALQQVAQPAVAAPVIFDGKGGKAQLAPEQIATIVSFAPDGNGGLTPRIDQKVATDLLAPQLKESEVEPKDATFTLTGGKPTVVPSVVGDKINWQKTLEPLATLLAAPAPQRTAPAVYEKVEPKLTTEAAAGLGIVEPMGEFTTGGFSGPSGVNIRTVARKVNGAVVKPGETFSLNEFTGPRGIAEGYVESGIIDHGRPSKAVGGGISQFATTLYNAAYFAGLEDTGHTEHSYYISRYPAAREATVFDGAIDLSFRNNTANGIYIEASANNSEVTVRIWGTKTVQVESITGERTKPTKPKTITLPKGEGCIATEGADGFTVSDTRVITDIATGREISRTTRTVKYDPIPIVKCE</sequence>
<protein>
    <submittedName>
        <fullName evidence="3">Uncharacterized vancomycin resistance protein</fullName>
    </submittedName>
</protein>
<dbReference type="InterPro" id="IPR052913">
    <property type="entry name" value="Glycopeptide_resist_protein"/>
</dbReference>
<feature type="compositionally biased region" description="Low complexity" evidence="1">
    <location>
        <begin position="47"/>
        <end position="66"/>
    </location>
</feature>
<dbReference type="PANTHER" id="PTHR35788">
    <property type="entry name" value="EXPORTED PROTEIN-RELATED"/>
    <property type="match status" value="1"/>
</dbReference>
<proteinExistence type="predicted"/>
<organism evidence="3 4">
    <name type="scientific">Nocardia cyriacigeorgica</name>
    <dbReference type="NCBI Taxonomy" id="135487"/>
    <lineage>
        <taxon>Bacteria</taxon>
        <taxon>Bacillati</taxon>
        <taxon>Actinomycetota</taxon>
        <taxon>Actinomycetes</taxon>
        <taxon>Mycobacteriales</taxon>
        <taxon>Nocardiaceae</taxon>
        <taxon>Nocardia</taxon>
    </lineage>
</organism>
<dbReference type="Pfam" id="PF12229">
    <property type="entry name" value="PG_binding_4"/>
    <property type="match status" value="1"/>
</dbReference>
<evidence type="ECO:0000313" key="3">
    <source>
        <dbReference type="EMBL" id="VFB00280.1"/>
    </source>
</evidence>
<feature type="compositionally biased region" description="Low complexity" evidence="1">
    <location>
        <begin position="311"/>
        <end position="330"/>
    </location>
</feature>
<feature type="region of interest" description="Disordered" evidence="1">
    <location>
        <begin position="1"/>
        <end position="374"/>
    </location>
</feature>
<feature type="compositionally biased region" description="Basic and acidic residues" evidence="1">
    <location>
        <begin position="356"/>
        <end position="374"/>
    </location>
</feature>
<feature type="compositionally biased region" description="Pro residues" evidence="1">
    <location>
        <begin position="221"/>
        <end position="232"/>
    </location>
</feature>
<dbReference type="AlphaFoldDB" id="A0A4U8W5L1"/>
<evidence type="ECO:0000256" key="1">
    <source>
        <dbReference type="SAM" id="MobiDB-lite"/>
    </source>
</evidence>
<feature type="compositionally biased region" description="Basic and acidic residues" evidence="1">
    <location>
        <begin position="149"/>
        <end position="158"/>
    </location>
</feature>
<name>A0A4U8W5L1_9NOCA</name>
<dbReference type="PANTHER" id="PTHR35788:SF1">
    <property type="entry name" value="EXPORTED PROTEIN"/>
    <property type="match status" value="1"/>
</dbReference>
<gene>
    <name evidence="3" type="ORF">NCTC10797_04074</name>
</gene>
<dbReference type="InterPro" id="IPR022029">
    <property type="entry name" value="YoaR-like_PG-bd"/>
</dbReference>
<dbReference type="InterPro" id="IPR007391">
    <property type="entry name" value="Vancomycin_resist_VanW"/>
</dbReference>
<evidence type="ECO:0000259" key="2">
    <source>
        <dbReference type="Pfam" id="PF12229"/>
    </source>
</evidence>
<feature type="compositionally biased region" description="Low complexity" evidence="1">
    <location>
        <begin position="286"/>
        <end position="298"/>
    </location>
</feature>
<feature type="compositionally biased region" description="Basic and acidic residues" evidence="1">
    <location>
        <begin position="167"/>
        <end position="189"/>
    </location>
</feature>
<feature type="compositionally biased region" description="Basic and acidic residues" evidence="1">
    <location>
        <begin position="299"/>
        <end position="310"/>
    </location>
</feature>
<reference evidence="3 4" key="1">
    <citation type="submission" date="2019-02" db="EMBL/GenBank/DDBJ databases">
        <authorList>
            <consortium name="Pathogen Informatics"/>
        </authorList>
    </citation>
    <scope>NUCLEOTIDE SEQUENCE [LARGE SCALE GENOMIC DNA]</scope>
    <source>
        <strain evidence="3 4">3012STDY6756504</strain>
    </source>
</reference>